<dbReference type="PROSITE" id="PS51462">
    <property type="entry name" value="NUDIX"/>
    <property type="match status" value="1"/>
</dbReference>
<keyword evidence="3 4" id="KW-0378">Hydrolase</keyword>
<dbReference type="SUPFAM" id="SSF55811">
    <property type="entry name" value="Nudix"/>
    <property type="match status" value="1"/>
</dbReference>
<evidence type="ECO:0000313" key="7">
    <source>
        <dbReference type="Proteomes" id="UP001219037"/>
    </source>
</evidence>
<dbReference type="PANTHER" id="PTHR43046">
    <property type="entry name" value="GDP-MANNOSE MANNOSYL HYDROLASE"/>
    <property type="match status" value="1"/>
</dbReference>
<gene>
    <name evidence="6" type="ORF">P8192_10255</name>
</gene>
<comment type="similarity">
    <text evidence="2 4">Belongs to the Nudix hydrolase family.</text>
</comment>
<comment type="cofactor">
    <cofactor evidence="1">
        <name>Mg(2+)</name>
        <dbReference type="ChEBI" id="CHEBI:18420"/>
    </cofactor>
</comment>
<organism evidence="6 7">
    <name type="scientific">Citricoccus muralis</name>
    <dbReference type="NCBI Taxonomy" id="169134"/>
    <lineage>
        <taxon>Bacteria</taxon>
        <taxon>Bacillati</taxon>
        <taxon>Actinomycetota</taxon>
        <taxon>Actinomycetes</taxon>
        <taxon>Micrococcales</taxon>
        <taxon>Micrococcaceae</taxon>
        <taxon>Citricoccus</taxon>
    </lineage>
</organism>
<sequence>MTFDWRPGAYALIVRDDAILLSLWDGPVEKVWTLPGGGIEFGEQPEEACRREVSEETGYQVRLDSLLSVSTYTIPAEQRLSAEGRALMMHRTLYTATVVSGDLRPETDGSSIDAAWFPLSELGQHRHSTFVSYALAQLENRTVPSE</sequence>
<reference evidence="6 7" key="1">
    <citation type="submission" date="2023-04" db="EMBL/GenBank/DDBJ databases">
        <title>Funneling lignin-derived compounds into biodiesel using alkali-halophilic Citricoccus sp. P2.</title>
        <authorList>
            <person name="Luo C.-B."/>
        </authorList>
    </citation>
    <scope>NUCLEOTIDE SEQUENCE [LARGE SCALE GENOMIC DNA]</scope>
    <source>
        <strain evidence="6 7">P2</strain>
    </source>
</reference>
<accession>A0ABY8H546</accession>
<evidence type="ECO:0000256" key="2">
    <source>
        <dbReference type="ARBA" id="ARBA00005582"/>
    </source>
</evidence>
<evidence type="ECO:0000256" key="3">
    <source>
        <dbReference type="ARBA" id="ARBA00022801"/>
    </source>
</evidence>
<evidence type="ECO:0000256" key="1">
    <source>
        <dbReference type="ARBA" id="ARBA00001946"/>
    </source>
</evidence>
<feature type="domain" description="Nudix hydrolase" evidence="5">
    <location>
        <begin position="4"/>
        <end position="139"/>
    </location>
</feature>
<dbReference type="PROSITE" id="PS00893">
    <property type="entry name" value="NUDIX_BOX"/>
    <property type="match status" value="1"/>
</dbReference>
<protein>
    <submittedName>
        <fullName evidence="6">NUDIX domain-containing protein</fullName>
    </submittedName>
</protein>
<dbReference type="Pfam" id="PF00293">
    <property type="entry name" value="NUDIX"/>
    <property type="match status" value="1"/>
</dbReference>
<dbReference type="InterPro" id="IPR020084">
    <property type="entry name" value="NUDIX_hydrolase_CS"/>
</dbReference>
<name>A0ABY8H546_9MICC</name>
<evidence type="ECO:0000256" key="4">
    <source>
        <dbReference type="RuleBase" id="RU003476"/>
    </source>
</evidence>
<keyword evidence="7" id="KW-1185">Reference proteome</keyword>
<proteinExistence type="inferred from homology"/>
<dbReference type="RefSeq" id="WP_270104768.1">
    <property type="nucleotide sequence ID" value="NZ_CP121252.1"/>
</dbReference>
<dbReference type="PANTHER" id="PTHR43046:SF14">
    <property type="entry name" value="MUTT_NUDIX FAMILY PROTEIN"/>
    <property type="match status" value="1"/>
</dbReference>
<dbReference type="InterPro" id="IPR020476">
    <property type="entry name" value="Nudix_hydrolase"/>
</dbReference>
<dbReference type="CDD" id="cd02883">
    <property type="entry name" value="NUDIX_Hydrolase"/>
    <property type="match status" value="1"/>
</dbReference>
<dbReference type="Gene3D" id="3.90.79.10">
    <property type="entry name" value="Nucleoside Triphosphate Pyrophosphohydrolase"/>
    <property type="match status" value="1"/>
</dbReference>
<dbReference type="InterPro" id="IPR000086">
    <property type="entry name" value="NUDIX_hydrolase_dom"/>
</dbReference>
<dbReference type="EMBL" id="CP121252">
    <property type="protein sequence ID" value="WFP15777.1"/>
    <property type="molecule type" value="Genomic_DNA"/>
</dbReference>
<dbReference type="PRINTS" id="PR00502">
    <property type="entry name" value="NUDIXFAMILY"/>
</dbReference>
<dbReference type="InterPro" id="IPR015797">
    <property type="entry name" value="NUDIX_hydrolase-like_dom_sf"/>
</dbReference>
<evidence type="ECO:0000313" key="6">
    <source>
        <dbReference type="EMBL" id="WFP15777.1"/>
    </source>
</evidence>
<dbReference type="Proteomes" id="UP001219037">
    <property type="component" value="Chromosome"/>
</dbReference>
<evidence type="ECO:0000259" key="5">
    <source>
        <dbReference type="PROSITE" id="PS51462"/>
    </source>
</evidence>